<comment type="subcellular location">
    <subcellularLocation>
        <location evidence="1">Membrane</location>
        <topology evidence="1">Multi-pass membrane protein</topology>
    </subcellularLocation>
</comment>
<evidence type="ECO:0000256" key="6">
    <source>
        <dbReference type="ARBA" id="ARBA00023136"/>
    </source>
</evidence>
<keyword evidence="5 8" id="KW-1133">Transmembrane helix</keyword>
<evidence type="ECO:0000256" key="1">
    <source>
        <dbReference type="ARBA" id="ARBA00004141"/>
    </source>
</evidence>
<feature type="transmembrane region" description="Helical" evidence="8">
    <location>
        <begin position="409"/>
        <end position="427"/>
    </location>
</feature>
<feature type="transmembrane region" description="Helical" evidence="8">
    <location>
        <begin position="76"/>
        <end position="94"/>
    </location>
</feature>
<dbReference type="Pfam" id="PF00474">
    <property type="entry name" value="SSF"/>
    <property type="match status" value="1"/>
</dbReference>
<feature type="transmembrane region" description="Helical" evidence="8">
    <location>
        <begin position="351"/>
        <end position="373"/>
    </location>
</feature>
<evidence type="ECO:0000256" key="4">
    <source>
        <dbReference type="ARBA" id="ARBA00022692"/>
    </source>
</evidence>
<keyword evidence="6 8" id="KW-0472">Membrane</keyword>
<feature type="transmembrane region" description="Helical" evidence="8">
    <location>
        <begin position="6"/>
        <end position="24"/>
    </location>
</feature>
<feature type="transmembrane region" description="Helical" evidence="8">
    <location>
        <begin position="433"/>
        <end position="451"/>
    </location>
</feature>
<evidence type="ECO:0000256" key="8">
    <source>
        <dbReference type="SAM" id="Phobius"/>
    </source>
</evidence>
<feature type="transmembrane region" description="Helical" evidence="8">
    <location>
        <begin position="115"/>
        <end position="140"/>
    </location>
</feature>
<evidence type="ECO:0000256" key="7">
    <source>
        <dbReference type="RuleBase" id="RU362091"/>
    </source>
</evidence>
<dbReference type="InterPro" id="IPR050277">
    <property type="entry name" value="Sodium:Solute_Symporter"/>
</dbReference>
<dbReference type="Gene3D" id="1.20.1730.10">
    <property type="entry name" value="Sodium/glucose cotransporter"/>
    <property type="match status" value="1"/>
</dbReference>
<proteinExistence type="inferred from homology"/>
<dbReference type="PANTHER" id="PTHR48086:SF7">
    <property type="entry name" value="SODIUM-SOLUTE SYMPORTER-RELATED"/>
    <property type="match status" value="1"/>
</dbReference>
<feature type="transmembrane region" description="Helical" evidence="8">
    <location>
        <begin position="385"/>
        <end position="402"/>
    </location>
</feature>
<keyword evidence="3" id="KW-0813">Transport</keyword>
<dbReference type="EMBL" id="FNFO01000005">
    <property type="protein sequence ID" value="SDL25131.1"/>
    <property type="molecule type" value="Genomic_DNA"/>
</dbReference>
<comment type="similarity">
    <text evidence="2 7">Belongs to the sodium:solute symporter (SSF) (TC 2.A.21) family.</text>
</comment>
<feature type="transmembrane region" description="Helical" evidence="8">
    <location>
        <begin position="176"/>
        <end position="194"/>
    </location>
</feature>
<accession>A0A1G9IIQ6</accession>
<evidence type="ECO:0000313" key="10">
    <source>
        <dbReference type="Proteomes" id="UP000198510"/>
    </source>
</evidence>
<feature type="transmembrane region" description="Helical" evidence="8">
    <location>
        <begin position="305"/>
        <end position="330"/>
    </location>
</feature>
<protein>
    <submittedName>
        <fullName evidence="9">Transporter, SSS family</fullName>
    </submittedName>
</protein>
<dbReference type="GO" id="GO:0022857">
    <property type="term" value="F:transmembrane transporter activity"/>
    <property type="evidence" value="ECO:0007669"/>
    <property type="project" value="InterPro"/>
</dbReference>
<dbReference type="OrthoDB" id="9789704at2"/>
<keyword evidence="4 8" id="KW-0812">Transmembrane</keyword>
<evidence type="ECO:0000256" key="2">
    <source>
        <dbReference type="ARBA" id="ARBA00006434"/>
    </source>
</evidence>
<dbReference type="AlphaFoldDB" id="A0A1G9IIQ6"/>
<keyword evidence="10" id="KW-1185">Reference proteome</keyword>
<dbReference type="PROSITE" id="PS50283">
    <property type="entry name" value="NA_SOLUT_SYMP_3"/>
    <property type="match status" value="1"/>
</dbReference>
<feature type="transmembrane region" description="Helical" evidence="8">
    <location>
        <begin position="146"/>
        <end position="164"/>
    </location>
</feature>
<dbReference type="InterPro" id="IPR038377">
    <property type="entry name" value="Na/Glc_symporter_sf"/>
</dbReference>
<feature type="transmembrane region" description="Helical" evidence="8">
    <location>
        <begin position="223"/>
        <end position="244"/>
    </location>
</feature>
<dbReference type="Proteomes" id="UP000198510">
    <property type="component" value="Unassembled WGS sequence"/>
</dbReference>
<dbReference type="CDD" id="cd11474">
    <property type="entry name" value="SLC5sbd_CHT"/>
    <property type="match status" value="1"/>
</dbReference>
<evidence type="ECO:0000256" key="3">
    <source>
        <dbReference type="ARBA" id="ARBA00022448"/>
    </source>
</evidence>
<evidence type="ECO:0000256" key="5">
    <source>
        <dbReference type="ARBA" id="ARBA00022989"/>
    </source>
</evidence>
<name>A0A1G9IIQ6_9BACT</name>
<sequence length="479" mass="51516">MVVVAVLLYLGGTLLIGALTSRFVKNSEDFVLAGRQLPLVLAASALFATWFGAETVLGASSEFAEHGLIGVVEDPFGAALCLFLVGLLFARPLYRMNLLTFGDFYRKKFGRRVELVASLLLIPSYFGWIAAQLVATGILFHTLSGIPVLWGVLIGAASVLIYTYLGGMWAISVTDFLQTCVIIVGLLLLAFNLLDRAGGFAPILAEVPDGFFRFLPEHTWDGWITYLAAWMTIGLGSIPGQDIFQRVMAARSARTAVRASYLGSALYLSVAALPLFIALCVKVLHPELLAGDAQLALPSIVLAEAPPWLQVAFFGALLSAILSTTSGAILAPATILAENILRPYLQPDERVFLRLLRLSVVLITLVSTVLASIRADIYELVGESSAFTLVALFVPLVAGIYGRRTTPTGAMGAMVGGFTVWVSMTYGPVPEGPLPSILWGLLASVVGLWLGNRVHKRPHKMVVGSDTSLEEVGPRRTRR</sequence>
<organism evidence="9 10">
    <name type="scientific">Catalinimonas alkaloidigena</name>
    <dbReference type="NCBI Taxonomy" id="1075417"/>
    <lineage>
        <taxon>Bacteria</taxon>
        <taxon>Pseudomonadati</taxon>
        <taxon>Bacteroidota</taxon>
        <taxon>Cytophagia</taxon>
        <taxon>Cytophagales</taxon>
        <taxon>Catalimonadaceae</taxon>
        <taxon>Catalinimonas</taxon>
    </lineage>
</organism>
<feature type="transmembrane region" description="Helical" evidence="8">
    <location>
        <begin position="265"/>
        <end position="285"/>
    </location>
</feature>
<dbReference type="RefSeq" id="WP_089682906.1">
    <property type="nucleotide sequence ID" value="NZ_FNFO01000005.1"/>
</dbReference>
<reference evidence="9 10" key="1">
    <citation type="submission" date="2016-10" db="EMBL/GenBank/DDBJ databases">
        <authorList>
            <person name="de Groot N.N."/>
        </authorList>
    </citation>
    <scope>NUCLEOTIDE SEQUENCE [LARGE SCALE GENOMIC DNA]</scope>
    <source>
        <strain evidence="9 10">DSM 25186</strain>
    </source>
</reference>
<evidence type="ECO:0000313" key="9">
    <source>
        <dbReference type="EMBL" id="SDL25131.1"/>
    </source>
</evidence>
<feature type="transmembrane region" description="Helical" evidence="8">
    <location>
        <begin position="36"/>
        <end position="53"/>
    </location>
</feature>
<dbReference type="STRING" id="1075417.SAMN05421823_10518"/>
<dbReference type="GO" id="GO:0005886">
    <property type="term" value="C:plasma membrane"/>
    <property type="evidence" value="ECO:0007669"/>
    <property type="project" value="TreeGrafter"/>
</dbReference>
<dbReference type="InterPro" id="IPR001734">
    <property type="entry name" value="Na/solute_symporter"/>
</dbReference>
<gene>
    <name evidence="9" type="ORF">SAMN05421823_10518</name>
</gene>
<dbReference type="PANTHER" id="PTHR48086">
    <property type="entry name" value="SODIUM/PROLINE SYMPORTER-RELATED"/>
    <property type="match status" value="1"/>
</dbReference>